<feature type="binding site" evidence="3">
    <location>
        <position position="6"/>
    </location>
    <ligand>
        <name>Zn(2+)</name>
        <dbReference type="ChEBI" id="CHEBI:29105"/>
    </ligand>
</feature>
<gene>
    <name evidence="3 5" type="primary">yacG</name>
    <name evidence="5" type="ORF">EYE42_02450</name>
</gene>
<evidence type="ECO:0000313" key="5">
    <source>
        <dbReference type="EMBL" id="TBN43999.1"/>
    </source>
</evidence>
<comment type="caution">
    <text evidence="5">The sequence shown here is derived from an EMBL/GenBank/DDBJ whole genome shotgun (WGS) entry which is preliminary data.</text>
</comment>
<dbReference type="EMBL" id="SISK01000001">
    <property type="protein sequence ID" value="TBN43999.1"/>
    <property type="molecule type" value="Genomic_DNA"/>
</dbReference>
<dbReference type="OrthoDB" id="9809663at2"/>
<accession>A0A4Q9G8Z5</accession>
<name>A0A4Q9G8Z5_9RHOB</name>
<dbReference type="HAMAP" id="MF_00649">
    <property type="entry name" value="DNA_gyrase_inhibitor_YacG"/>
    <property type="match status" value="1"/>
</dbReference>
<feature type="binding site" evidence="3">
    <location>
        <position position="18"/>
    </location>
    <ligand>
        <name>Zn(2+)</name>
        <dbReference type="ChEBI" id="CHEBI:29105"/>
    </ligand>
</feature>
<dbReference type="Gene3D" id="3.30.50.10">
    <property type="entry name" value="Erythroid Transcription Factor GATA-1, subunit A"/>
    <property type="match status" value="1"/>
</dbReference>
<dbReference type="InterPro" id="IPR013088">
    <property type="entry name" value="Znf_NHR/GATA"/>
</dbReference>
<proteinExistence type="inferred from homology"/>
<dbReference type="RefSeq" id="WP_130989700.1">
    <property type="nucleotide sequence ID" value="NZ_SISK01000001.1"/>
</dbReference>
<evidence type="ECO:0000256" key="4">
    <source>
        <dbReference type="SAM" id="MobiDB-lite"/>
    </source>
</evidence>
<evidence type="ECO:0000256" key="1">
    <source>
        <dbReference type="ARBA" id="ARBA00022723"/>
    </source>
</evidence>
<comment type="cofactor">
    <cofactor evidence="3">
        <name>Zn(2+)</name>
        <dbReference type="ChEBI" id="CHEBI:29105"/>
    </cofactor>
    <text evidence="3">Binds 1 zinc ion.</text>
</comment>
<dbReference type="PANTHER" id="PTHR36150:SF1">
    <property type="entry name" value="DNA GYRASE INHIBITOR YACG"/>
    <property type="match status" value="1"/>
</dbReference>
<keyword evidence="6" id="KW-1185">Reference proteome</keyword>
<feature type="region of interest" description="Disordered" evidence="4">
    <location>
        <begin position="38"/>
        <end position="65"/>
    </location>
</feature>
<dbReference type="PANTHER" id="PTHR36150">
    <property type="entry name" value="DNA GYRASE INHIBITOR YACG"/>
    <property type="match status" value="1"/>
</dbReference>
<dbReference type="Pfam" id="PF03884">
    <property type="entry name" value="YacG"/>
    <property type="match status" value="1"/>
</dbReference>
<dbReference type="GO" id="GO:0008270">
    <property type="term" value="F:zinc ion binding"/>
    <property type="evidence" value="ECO:0007669"/>
    <property type="project" value="UniProtKB-UniRule"/>
</dbReference>
<dbReference type="Proteomes" id="UP000293520">
    <property type="component" value="Unassembled WGS sequence"/>
</dbReference>
<feature type="binding site" evidence="3">
    <location>
        <position position="3"/>
    </location>
    <ligand>
        <name>Zn(2+)</name>
        <dbReference type="ChEBI" id="CHEBI:29105"/>
    </ligand>
</feature>
<organism evidence="5 6">
    <name type="scientific">Paracoccus subflavus</name>
    <dbReference type="NCBI Taxonomy" id="2528244"/>
    <lineage>
        <taxon>Bacteria</taxon>
        <taxon>Pseudomonadati</taxon>
        <taxon>Pseudomonadota</taxon>
        <taxon>Alphaproteobacteria</taxon>
        <taxon>Rhodobacterales</taxon>
        <taxon>Paracoccaceae</taxon>
        <taxon>Paracoccus</taxon>
    </lineage>
</organism>
<evidence type="ECO:0000256" key="3">
    <source>
        <dbReference type="HAMAP-Rule" id="MF_00649"/>
    </source>
</evidence>
<dbReference type="AlphaFoldDB" id="A0A4Q9G8Z5"/>
<dbReference type="GO" id="GO:0008657">
    <property type="term" value="F:DNA topoisomerase type II (double strand cut, ATP-hydrolyzing) inhibitor activity"/>
    <property type="evidence" value="ECO:0007669"/>
    <property type="project" value="UniProtKB-UniRule"/>
</dbReference>
<evidence type="ECO:0000256" key="2">
    <source>
        <dbReference type="ARBA" id="ARBA00022833"/>
    </source>
</evidence>
<keyword evidence="1 3" id="KW-0479">Metal-binding</keyword>
<comment type="similarity">
    <text evidence="3">Belongs to the DNA gyrase inhibitor YacG family.</text>
</comment>
<comment type="subunit">
    <text evidence="3">Interacts with GyrB.</text>
</comment>
<comment type="function">
    <text evidence="3">Inhibits all the catalytic activities of DNA gyrase by preventing its interaction with DNA. Acts by binding directly to the C-terminal domain of GyrB, which probably disrupts DNA binding by the gyrase.</text>
</comment>
<feature type="compositionally biased region" description="Basic and acidic residues" evidence="4">
    <location>
        <begin position="49"/>
        <end position="65"/>
    </location>
</feature>
<reference evidence="5 6" key="1">
    <citation type="submission" date="2019-02" db="EMBL/GenBank/DDBJ databases">
        <title>Paracoccus subflavus sp. nov., isolated from marine sediment of the Pacific Ocean.</title>
        <authorList>
            <person name="Zhang G."/>
        </authorList>
    </citation>
    <scope>NUCLEOTIDE SEQUENCE [LARGE SCALE GENOMIC DNA]</scope>
    <source>
        <strain evidence="5 6">GY0581</strain>
    </source>
</reference>
<evidence type="ECO:0000313" key="6">
    <source>
        <dbReference type="Proteomes" id="UP000293520"/>
    </source>
</evidence>
<feature type="binding site" evidence="3">
    <location>
        <position position="22"/>
    </location>
    <ligand>
        <name>Zn(2+)</name>
        <dbReference type="ChEBI" id="CHEBI:29105"/>
    </ligand>
</feature>
<dbReference type="GO" id="GO:0006355">
    <property type="term" value="P:regulation of DNA-templated transcription"/>
    <property type="evidence" value="ECO:0007669"/>
    <property type="project" value="InterPro"/>
</dbReference>
<dbReference type="SUPFAM" id="SSF57716">
    <property type="entry name" value="Glucocorticoid receptor-like (DNA-binding domain)"/>
    <property type="match status" value="1"/>
</dbReference>
<keyword evidence="2 3" id="KW-0862">Zinc</keyword>
<sequence>MACPICRKTSEPAYRPFCSKRCADIDLGRWLRGSYVIPGGPLDDLAPDEGEKNRDGGLDRGAQRP</sequence>
<dbReference type="InterPro" id="IPR005584">
    <property type="entry name" value="DNA_gyrase_inhibitor_YacG"/>
</dbReference>
<protein>
    <recommendedName>
        <fullName evidence="3">DNA gyrase inhibitor YacG</fullName>
    </recommendedName>
</protein>